<dbReference type="PANTHER" id="PTHR45687">
    <property type="entry name" value="AQUAPORIN OR AQUAGLYCEROPORIN RELATED"/>
    <property type="match status" value="1"/>
</dbReference>
<organism evidence="12 13">
    <name type="scientific">Panicum miliaceum</name>
    <name type="common">Proso millet</name>
    <name type="synonym">Broomcorn millet</name>
    <dbReference type="NCBI Taxonomy" id="4540"/>
    <lineage>
        <taxon>Eukaryota</taxon>
        <taxon>Viridiplantae</taxon>
        <taxon>Streptophyta</taxon>
        <taxon>Embryophyta</taxon>
        <taxon>Tracheophyta</taxon>
        <taxon>Spermatophyta</taxon>
        <taxon>Magnoliopsida</taxon>
        <taxon>Liliopsida</taxon>
        <taxon>Poales</taxon>
        <taxon>Poaceae</taxon>
        <taxon>PACMAD clade</taxon>
        <taxon>Panicoideae</taxon>
        <taxon>Panicodae</taxon>
        <taxon>Paniceae</taxon>
        <taxon>Panicinae</taxon>
        <taxon>Panicum</taxon>
        <taxon>Panicum sect. Panicum</taxon>
    </lineage>
</organism>
<evidence type="ECO:0000256" key="1">
    <source>
        <dbReference type="ARBA" id="ARBA00004651"/>
    </source>
</evidence>
<dbReference type="Pfam" id="PF00230">
    <property type="entry name" value="MIP"/>
    <property type="match status" value="1"/>
</dbReference>
<evidence type="ECO:0000256" key="3">
    <source>
        <dbReference type="ARBA" id="ARBA00022475"/>
    </source>
</evidence>
<reference evidence="13" key="1">
    <citation type="journal article" date="2019" name="Nat. Commun.">
        <title>The genome of broomcorn millet.</title>
        <authorList>
            <person name="Zou C."/>
            <person name="Miki D."/>
            <person name="Li D."/>
            <person name="Tang Q."/>
            <person name="Xiao L."/>
            <person name="Rajput S."/>
            <person name="Deng P."/>
            <person name="Jia W."/>
            <person name="Huang R."/>
            <person name="Zhang M."/>
            <person name="Sun Y."/>
            <person name="Hu J."/>
            <person name="Fu X."/>
            <person name="Schnable P.S."/>
            <person name="Li F."/>
            <person name="Zhang H."/>
            <person name="Feng B."/>
            <person name="Zhu X."/>
            <person name="Liu R."/>
            <person name="Schnable J.C."/>
            <person name="Zhu J.-K."/>
            <person name="Zhang H."/>
        </authorList>
    </citation>
    <scope>NUCLEOTIDE SEQUENCE [LARGE SCALE GENOMIC DNA]</scope>
</reference>
<proteinExistence type="inferred from homology"/>
<evidence type="ECO:0000256" key="2">
    <source>
        <dbReference type="ARBA" id="ARBA00022448"/>
    </source>
</evidence>
<dbReference type="EMBL" id="PQIB02000001">
    <property type="protein sequence ID" value="RLN42431.1"/>
    <property type="molecule type" value="Genomic_DNA"/>
</dbReference>
<dbReference type="CDD" id="cd00333">
    <property type="entry name" value="MIP"/>
    <property type="match status" value="1"/>
</dbReference>
<feature type="transmembrane region" description="Helical" evidence="11">
    <location>
        <begin position="172"/>
        <end position="195"/>
    </location>
</feature>
<evidence type="ECO:0000256" key="4">
    <source>
        <dbReference type="ARBA" id="ARBA00022692"/>
    </source>
</evidence>
<evidence type="ECO:0000256" key="8">
    <source>
        <dbReference type="ARBA" id="ARBA00038497"/>
    </source>
</evidence>
<evidence type="ECO:0000256" key="5">
    <source>
        <dbReference type="ARBA" id="ARBA00022737"/>
    </source>
</evidence>
<dbReference type="FunFam" id="1.20.1080.10:FF:000001">
    <property type="entry name" value="Probable aquaporin PIP1-2"/>
    <property type="match status" value="1"/>
</dbReference>
<name>A0A3L6TSE0_PANMI</name>
<dbReference type="GO" id="GO:0005886">
    <property type="term" value="C:plasma membrane"/>
    <property type="evidence" value="ECO:0007669"/>
    <property type="project" value="UniProtKB-SubCell"/>
</dbReference>
<feature type="transmembrane region" description="Helical" evidence="11">
    <location>
        <begin position="207"/>
        <end position="229"/>
    </location>
</feature>
<dbReference type="Proteomes" id="UP000275267">
    <property type="component" value="Unassembled WGS sequence"/>
</dbReference>
<protein>
    <submittedName>
        <fullName evidence="12">Aquaporin PIP2-1-like</fullName>
    </submittedName>
</protein>
<feature type="transmembrane region" description="Helical" evidence="11">
    <location>
        <begin position="256"/>
        <end position="273"/>
    </location>
</feature>
<dbReference type="InterPro" id="IPR023271">
    <property type="entry name" value="Aquaporin-like"/>
</dbReference>
<dbReference type="InterPro" id="IPR000425">
    <property type="entry name" value="MIP"/>
</dbReference>
<keyword evidence="2 9" id="KW-0813">Transport</keyword>
<keyword evidence="4 9" id="KW-0812">Transmembrane</keyword>
<dbReference type="GO" id="GO:0015267">
    <property type="term" value="F:channel activity"/>
    <property type="evidence" value="ECO:0007669"/>
    <property type="project" value="InterPro"/>
</dbReference>
<comment type="subcellular location">
    <subcellularLocation>
        <location evidence="1">Cell membrane</location>
        <topology evidence="1">Multi-pass membrane protein</topology>
    </subcellularLocation>
</comment>
<keyword evidence="6 11" id="KW-1133">Transmembrane helix</keyword>
<gene>
    <name evidence="12" type="ORF">C2845_PM01G39490</name>
</gene>
<evidence type="ECO:0000256" key="11">
    <source>
        <dbReference type="SAM" id="Phobius"/>
    </source>
</evidence>
<dbReference type="OrthoDB" id="3222at2759"/>
<evidence type="ECO:0000313" key="12">
    <source>
        <dbReference type="EMBL" id="RLN42431.1"/>
    </source>
</evidence>
<sequence length="291" mass="30290">MAADQEITQQREEHSGGGESSRRDYADPPPQPVLAASELRRWSLYRAAIAEFVATLLFLYVAVATVIGHKRQSESDASGCGGVGVLGIAWAFGGTIFLLVYCTAGISGGHINPAVTFALLLARKVSLPRAALYVAAQCLGAVCGAGLVRAVHSPPGTFARLGGGANVVGDGYGRGAALAAEVVGTFVLVYTVFSATDAKRNARDSHIPILAPLPIGFAVFVVHLATIPITGTGINPARSFAAAAVYNQARAWHDQWIFWVGPLTGAAIATLYHEHVLRASALKALGSFKAG</sequence>
<dbReference type="STRING" id="4540.A0A3L6TSE0"/>
<dbReference type="PRINTS" id="PR00783">
    <property type="entry name" value="MINTRINSICP"/>
</dbReference>
<dbReference type="PROSITE" id="PS00221">
    <property type="entry name" value="MIP"/>
    <property type="match status" value="1"/>
</dbReference>
<evidence type="ECO:0000256" key="6">
    <source>
        <dbReference type="ARBA" id="ARBA00022989"/>
    </source>
</evidence>
<feature type="transmembrane region" description="Helical" evidence="11">
    <location>
        <begin position="130"/>
        <end position="152"/>
    </location>
</feature>
<accession>A0A3L6TSE0</accession>
<dbReference type="SUPFAM" id="SSF81338">
    <property type="entry name" value="Aquaporin-like"/>
    <property type="match status" value="1"/>
</dbReference>
<dbReference type="InterPro" id="IPR034294">
    <property type="entry name" value="Aquaporin_transptr"/>
</dbReference>
<dbReference type="InterPro" id="IPR022357">
    <property type="entry name" value="MIP_CS"/>
</dbReference>
<feature type="transmembrane region" description="Helical" evidence="11">
    <location>
        <begin position="88"/>
        <end position="109"/>
    </location>
</feature>
<keyword evidence="5" id="KW-0677">Repeat</keyword>
<keyword evidence="3" id="KW-1003">Cell membrane</keyword>
<dbReference type="NCBIfam" id="TIGR00861">
    <property type="entry name" value="MIP"/>
    <property type="match status" value="1"/>
</dbReference>
<keyword evidence="7 11" id="KW-0472">Membrane</keyword>
<evidence type="ECO:0000313" key="13">
    <source>
        <dbReference type="Proteomes" id="UP000275267"/>
    </source>
</evidence>
<dbReference type="Gene3D" id="1.20.1080.10">
    <property type="entry name" value="Glycerol uptake facilitator protein"/>
    <property type="match status" value="1"/>
</dbReference>
<keyword evidence="13" id="KW-1185">Reference proteome</keyword>
<evidence type="ECO:0000256" key="9">
    <source>
        <dbReference type="RuleBase" id="RU000477"/>
    </source>
</evidence>
<comment type="caution">
    <text evidence="12">The sequence shown here is derived from an EMBL/GenBank/DDBJ whole genome shotgun (WGS) entry which is preliminary data.</text>
</comment>
<feature type="transmembrane region" description="Helical" evidence="11">
    <location>
        <begin position="48"/>
        <end position="68"/>
    </location>
</feature>
<evidence type="ECO:0000256" key="10">
    <source>
        <dbReference type="SAM" id="MobiDB-lite"/>
    </source>
</evidence>
<evidence type="ECO:0000256" key="7">
    <source>
        <dbReference type="ARBA" id="ARBA00023136"/>
    </source>
</evidence>
<feature type="region of interest" description="Disordered" evidence="10">
    <location>
        <begin position="1"/>
        <end position="29"/>
    </location>
</feature>
<feature type="compositionally biased region" description="Basic and acidic residues" evidence="10">
    <location>
        <begin position="9"/>
        <end position="26"/>
    </location>
</feature>
<comment type="similarity">
    <text evidence="8">Belongs to the MIP/aquaporin (TC 1.A.8) family. PIP (TC 1.A.8.11) subfamily.</text>
</comment>
<dbReference type="AlphaFoldDB" id="A0A3L6TSE0"/>